<reference evidence="3 4" key="1">
    <citation type="journal article" date="2015" name="Genome Biol. Evol.">
        <title>Comparative Genomics of a Bacterivorous Green Alga Reveals Evolutionary Causalities and Consequences of Phago-Mixotrophic Mode of Nutrition.</title>
        <authorList>
            <person name="Burns J.A."/>
            <person name="Paasch A."/>
            <person name="Narechania A."/>
            <person name="Kim E."/>
        </authorList>
    </citation>
    <scope>NUCLEOTIDE SEQUENCE [LARGE SCALE GENOMIC DNA]</scope>
    <source>
        <strain evidence="3 4">PLY_AMNH</strain>
    </source>
</reference>
<feature type="compositionally biased region" description="Low complexity" evidence="2">
    <location>
        <begin position="28"/>
        <end position="64"/>
    </location>
</feature>
<name>A0AAE0GKF8_9CHLO</name>
<dbReference type="InterPro" id="IPR009091">
    <property type="entry name" value="RCC1/BLIP-II"/>
</dbReference>
<proteinExistence type="predicted"/>
<dbReference type="EMBL" id="LGRX02004715">
    <property type="protein sequence ID" value="KAK3279701.1"/>
    <property type="molecule type" value="Genomic_DNA"/>
</dbReference>
<evidence type="ECO:0000313" key="4">
    <source>
        <dbReference type="Proteomes" id="UP001190700"/>
    </source>
</evidence>
<dbReference type="PROSITE" id="PS50012">
    <property type="entry name" value="RCC1_3"/>
    <property type="match status" value="1"/>
</dbReference>
<keyword evidence="4" id="KW-1185">Reference proteome</keyword>
<dbReference type="SUPFAM" id="SSF50985">
    <property type="entry name" value="RCC1/BLIP-II"/>
    <property type="match status" value="1"/>
</dbReference>
<dbReference type="InterPro" id="IPR000408">
    <property type="entry name" value="Reg_chr_condens"/>
</dbReference>
<dbReference type="InterPro" id="IPR051553">
    <property type="entry name" value="Ran_GTPase-activating"/>
</dbReference>
<sequence length="262" mass="26825">MAVTTDGAALSWATGHPANKFGELGWGSSSPSTSSTTTAAPVPTSTPTCPSEPLSPAPSLSSSSPGPLWDPYPVLLPDGVHIESVTCGLAHAALVATNGGLWTVGCDRWLQLGRSASSTWQGGRIWQSTAKQVSGVLQGQHVTASACGDDHTCALTMDGHVMCFGRGRDGQLGLVAKEVAALPGRAVQLEPPASTCEGSSSRRAVMGITAGGNCTCSWFGPKIGEARCVGKCPCSRRLALVVEQIVISTSGHACLINSRDNA</sequence>
<evidence type="ECO:0000256" key="2">
    <source>
        <dbReference type="SAM" id="MobiDB-lite"/>
    </source>
</evidence>
<dbReference type="AlphaFoldDB" id="A0AAE0GKF8"/>
<evidence type="ECO:0000313" key="3">
    <source>
        <dbReference type="EMBL" id="KAK3279701.1"/>
    </source>
</evidence>
<dbReference type="Gene3D" id="2.130.10.30">
    <property type="entry name" value="Regulator of chromosome condensation 1/beta-lactamase-inhibitor protein II"/>
    <property type="match status" value="1"/>
</dbReference>
<feature type="region of interest" description="Disordered" evidence="2">
    <location>
        <begin position="22"/>
        <end position="64"/>
    </location>
</feature>
<gene>
    <name evidence="3" type="ORF">CYMTET_12430</name>
</gene>
<dbReference type="Pfam" id="PF13540">
    <property type="entry name" value="RCC1_2"/>
    <property type="match status" value="1"/>
</dbReference>
<dbReference type="PANTHER" id="PTHR45982">
    <property type="entry name" value="REGULATOR OF CHROMOSOME CONDENSATION"/>
    <property type="match status" value="1"/>
</dbReference>
<organism evidence="3 4">
    <name type="scientific">Cymbomonas tetramitiformis</name>
    <dbReference type="NCBI Taxonomy" id="36881"/>
    <lineage>
        <taxon>Eukaryota</taxon>
        <taxon>Viridiplantae</taxon>
        <taxon>Chlorophyta</taxon>
        <taxon>Pyramimonadophyceae</taxon>
        <taxon>Pyramimonadales</taxon>
        <taxon>Pyramimonadaceae</taxon>
        <taxon>Cymbomonas</taxon>
    </lineage>
</organism>
<evidence type="ECO:0000256" key="1">
    <source>
        <dbReference type="PROSITE-ProRule" id="PRU00235"/>
    </source>
</evidence>
<accession>A0AAE0GKF8</accession>
<dbReference type="Proteomes" id="UP001190700">
    <property type="component" value="Unassembled WGS sequence"/>
</dbReference>
<comment type="caution">
    <text evidence="3">The sequence shown here is derived from an EMBL/GenBank/DDBJ whole genome shotgun (WGS) entry which is preliminary data.</text>
</comment>
<protein>
    <submittedName>
        <fullName evidence="3">Uncharacterized protein</fullName>
    </submittedName>
</protein>
<dbReference type="PANTHER" id="PTHR45982:SF1">
    <property type="entry name" value="REGULATOR OF CHROMOSOME CONDENSATION"/>
    <property type="match status" value="1"/>
</dbReference>
<feature type="repeat" description="RCC1" evidence="1">
    <location>
        <begin position="99"/>
        <end position="158"/>
    </location>
</feature>